<dbReference type="PROSITE" id="PS51419">
    <property type="entry name" value="RAB"/>
    <property type="match status" value="1"/>
</dbReference>
<evidence type="ECO:0000256" key="4">
    <source>
        <dbReference type="ARBA" id="ARBA00022475"/>
    </source>
</evidence>
<gene>
    <name evidence="12" type="ORF">CSKR_100103</name>
</gene>
<dbReference type="GO" id="GO:0005525">
    <property type="term" value="F:GTP binding"/>
    <property type="evidence" value="ECO:0007669"/>
    <property type="project" value="UniProtKB-KW"/>
</dbReference>
<accession>A0A419QC47</accession>
<dbReference type="InterPro" id="IPR027417">
    <property type="entry name" value="P-loop_NTPase"/>
</dbReference>
<dbReference type="PROSITE" id="PS51420">
    <property type="entry name" value="RHO"/>
    <property type="match status" value="1"/>
</dbReference>
<organism evidence="12 13">
    <name type="scientific">Clonorchis sinensis</name>
    <name type="common">Chinese liver fluke</name>
    <dbReference type="NCBI Taxonomy" id="79923"/>
    <lineage>
        <taxon>Eukaryota</taxon>
        <taxon>Metazoa</taxon>
        <taxon>Spiralia</taxon>
        <taxon>Lophotrochozoa</taxon>
        <taxon>Platyhelminthes</taxon>
        <taxon>Trematoda</taxon>
        <taxon>Digenea</taxon>
        <taxon>Opisthorchiida</taxon>
        <taxon>Opisthorchiata</taxon>
        <taxon>Opisthorchiidae</taxon>
        <taxon>Clonorchis</taxon>
    </lineage>
</organism>
<keyword evidence="3" id="KW-0813">Transport</keyword>
<dbReference type="InterPro" id="IPR005225">
    <property type="entry name" value="Small_GTP-bd"/>
</dbReference>
<evidence type="ECO:0000256" key="10">
    <source>
        <dbReference type="ARBA" id="ARBA00023289"/>
    </source>
</evidence>
<evidence type="ECO:0000256" key="2">
    <source>
        <dbReference type="ARBA" id="ARBA00006270"/>
    </source>
</evidence>
<keyword evidence="6" id="KW-0653">Protein transport</keyword>
<comment type="similarity">
    <text evidence="2">Belongs to the small GTPase superfamily. Rab family.</text>
</comment>
<dbReference type="FunFam" id="3.40.50.300:FF:000363">
    <property type="entry name" value="Secretion related GTPase srgA"/>
    <property type="match status" value="1"/>
</dbReference>
<dbReference type="SMART" id="SM00173">
    <property type="entry name" value="RAS"/>
    <property type="match status" value="1"/>
</dbReference>
<dbReference type="CDD" id="cd01867">
    <property type="entry name" value="Rab8_Rab10_Rab13_like"/>
    <property type="match status" value="1"/>
</dbReference>
<comment type="caution">
    <text evidence="12">The sequence shown here is derived from an EMBL/GenBank/DDBJ whole genome shotgun (WGS) entry which is preliminary data.</text>
</comment>
<evidence type="ECO:0000256" key="6">
    <source>
        <dbReference type="ARBA" id="ARBA00022927"/>
    </source>
</evidence>
<dbReference type="STRING" id="79923.A0A419QC47"/>
<keyword evidence="8" id="KW-0472">Membrane</keyword>
<dbReference type="NCBIfam" id="TIGR00231">
    <property type="entry name" value="small_GTP"/>
    <property type="match status" value="1"/>
</dbReference>
<dbReference type="OrthoDB" id="9989112at2759"/>
<dbReference type="GO" id="GO:0003924">
    <property type="term" value="F:GTPase activity"/>
    <property type="evidence" value="ECO:0007669"/>
    <property type="project" value="InterPro"/>
</dbReference>
<evidence type="ECO:0000256" key="8">
    <source>
        <dbReference type="ARBA" id="ARBA00023136"/>
    </source>
</evidence>
<keyword evidence="7" id="KW-0342">GTP-binding</keyword>
<keyword evidence="4" id="KW-1003">Cell membrane</keyword>
<dbReference type="InterPro" id="IPR050305">
    <property type="entry name" value="Small_GTPase_Rab"/>
</dbReference>
<dbReference type="Pfam" id="PF00071">
    <property type="entry name" value="Ras"/>
    <property type="match status" value="1"/>
</dbReference>
<evidence type="ECO:0000256" key="3">
    <source>
        <dbReference type="ARBA" id="ARBA00022448"/>
    </source>
</evidence>
<evidence type="ECO:0000313" key="12">
    <source>
        <dbReference type="EMBL" id="KAG5450625.1"/>
    </source>
</evidence>
<dbReference type="PROSITE" id="PS51421">
    <property type="entry name" value="RAS"/>
    <property type="match status" value="1"/>
</dbReference>
<sequence>MRVLALANILPSAENLKSSATPFYHLCLSGERQLLNDKNKTDPGNLGESLDPVYQSVNPGMGDVVASSKLTRPRGPQAACLLGSLGPGSSPGPLSTLSGWLEISPRKLDQRNYDALFKLLLIGDSGVGKTCLLFRYVEDTFSSSFISTIGIDFKIKTIELEGKKIKLQIWDTAGQERFQTITASYYRGAMGIMLVYDITSRRTFDNISRWMGNIQSLASHDVEKLVVANKCDMDDRRVVSTDEASRMCSEYGVSLLETSAKTGQNVDKAFETLTLAILRKSPREPENPTMSLGSRLAEPVEKTPSSSCC</sequence>
<dbReference type="SMART" id="SM00176">
    <property type="entry name" value="RAN"/>
    <property type="match status" value="1"/>
</dbReference>
<dbReference type="InterPro" id="IPR001806">
    <property type="entry name" value="Small_GTPase"/>
</dbReference>
<evidence type="ECO:0000256" key="9">
    <source>
        <dbReference type="ARBA" id="ARBA00023288"/>
    </source>
</evidence>
<keyword evidence="10" id="KW-0636">Prenylation</keyword>
<dbReference type="PANTHER" id="PTHR47980">
    <property type="entry name" value="LD44762P"/>
    <property type="match status" value="1"/>
</dbReference>
<dbReference type="SUPFAM" id="SSF52540">
    <property type="entry name" value="P-loop containing nucleoside triphosphate hydrolases"/>
    <property type="match status" value="1"/>
</dbReference>
<dbReference type="InParanoid" id="A0A419QC47"/>
<name>A0A419QC47_CLOSI</name>
<dbReference type="Gene3D" id="3.40.50.300">
    <property type="entry name" value="P-loop containing nucleotide triphosphate hydrolases"/>
    <property type="match status" value="1"/>
</dbReference>
<dbReference type="Proteomes" id="UP000286415">
    <property type="component" value="Unassembled WGS sequence"/>
</dbReference>
<dbReference type="GO" id="GO:0015031">
    <property type="term" value="P:protein transport"/>
    <property type="evidence" value="ECO:0007669"/>
    <property type="project" value="UniProtKB-KW"/>
</dbReference>
<dbReference type="PROSITE" id="PS51417">
    <property type="entry name" value="ARF"/>
    <property type="match status" value="1"/>
</dbReference>
<reference evidence="12 13" key="1">
    <citation type="journal article" date="2018" name="Biotechnol. Adv.">
        <title>Improved genomic resources and new bioinformatic workflow for the carcinogenic parasite Clonorchis sinensis: Biotechnological implications.</title>
        <authorList>
            <person name="Wang D."/>
            <person name="Korhonen P.K."/>
            <person name="Gasser R.B."/>
            <person name="Young N.D."/>
        </authorList>
    </citation>
    <scope>NUCLEOTIDE SEQUENCE [LARGE SCALE GENOMIC DNA]</scope>
    <source>
        <strain evidence="12">Cs-k2</strain>
    </source>
</reference>
<evidence type="ECO:0000256" key="7">
    <source>
        <dbReference type="ARBA" id="ARBA00023134"/>
    </source>
</evidence>
<dbReference type="FunCoup" id="A0A419QC47">
    <property type="interactions" value="1441"/>
</dbReference>
<evidence type="ECO:0000256" key="1">
    <source>
        <dbReference type="ARBA" id="ARBA00004342"/>
    </source>
</evidence>
<dbReference type="SMART" id="SM00175">
    <property type="entry name" value="RAB"/>
    <property type="match status" value="1"/>
</dbReference>
<dbReference type="SMART" id="SM00174">
    <property type="entry name" value="RHO"/>
    <property type="match status" value="1"/>
</dbReference>
<dbReference type="PRINTS" id="PR00449">
    <property type="entry name" value="RASTRNSFRMNG"/>
</dbReference>
<evidence type="ECO:0000256" key="11">
    <source>
        <dbReference type="ARBA" id="ARBA00039501"/>
    </source>
</evidence>
<keyword evidence="5" id="KW-0547">Nucleotide-binding</keyword>
<proteinExistence type="inferred from homology"/>
<dbReference type="GO" id="GO:0005886">
    <property type="term" value="C:plasma membrane"/>
    <property type="evidence" value="ECO:0007669"/>
    <property type="project" value="UniProtKB-SubCell"/>
</dbReference>
<protein>
    <recommendedName>
        <fullName evidence="11">Ras-related protein Rab-13</fullName>
    </recommendedName>
</protein>
<dbReference type="EMBL" id="NIRI02000042">
    <property type="protein sequence ID" value="KAG5450625.1"/>
    <property type="molecule type" value="Genomic_DNA"/>
</dbReference>
<keyword evidence="13" id="KW-1185">Reference proteome</keyword>
<keyword evidence="9" id="KW-0449">Lipoprotein</keyword>
<evidence type="ECO:0000313" key="13">
    <source>
        <dbReference type="Proteomes" id="UP000286415"/>
    </source>
</evidence>
<comment type="subcellular location">
    <subcellularLocation>
        <location evidence="1">Cell membrane</location>
        <topology evidence="1">Lipid-anchor</topology>
        <orientation evidence="1">Cytoplasmic side</orientation>
    </subcellularLocation>
</comment>
<dbReference type="AlphaFoldDB" id="A0A419QC47"/>
<reference evidence="12 13" key="2">
    <citation type="journal article" date="2021" name="Genomics">
        <title>High-quality reference genome for Clonorchis sinensis.</title>
        <authorList>
            <person name="Young N.D."/>
            <person name="Stroehlein A.J."/>
            <person name="Kinkar L."/>
            <person name="Wang T."/>
            <person name="Sohn W.M."/>
            <person name="Chang B.C.H."/>
            <person name="Kaur P."/>
            <person name="Weisz D."/>
            <person name="Dudchenko O."/>
            <person name="Aiden E.L."/>
            <person name="Korhonen P.K."/>
            <person name="Gasser R.B."/>
        </authorList>
    </citation>
    <scope>NUCLEOTIDE SEQUENCE [LARGE SCALE GENOMIC DNA]</scope>
    <source>
        <strain evidence="12">Cs-k2</strain>
    </source>
</reference>
<evidence type="ECO:0000256" key="5">
    <source>
        <dbReference type="ARBA" id="ARBA00022741"/>
    </source>
</evidence>